<feature type="compositionally biased region" description="Polar residues" evidence="1">
    <location>
        <begin position="106"/>
        <end position="120"/>
    </location>
</feature>
<dbReference type="EMBL" id="JAHRHJ020000002">
    <property type="protein sequence ID" value="KAH9326611.1"/>
    <property type="molecule type" value="Genomic_DNA"/>
</dbReference>
<evidence type="ECO:0000313" key="2">
    <source>
        <dbReference type="EMBL" id="KAH9326611.1"/>
    </source>
</evidence>
<dbReference type="AlphaFoldDB" id="A0AA38GPJ6"/>
<name>A0AA38GPJ6_TAXCH</name>
<evidence type="ECO:0000313" key="3">
    <source>
        <dbReference type="Proteomes" id="UP000824469"/>
    </source>
</evidence>
<feature type="non-terminal residue" evidence="2">
    <location>
        <position position="139"/>
    </location>
</feature>
<keyword evidence="3" id="KW-1185">Reference proteome</keyword>
<comment type="caution">
    <text evidence="2">The sequence shown here is derived from an EMBL/GenBank/DDBJ whole genome shotgun (WGS) entry which is preliminary data.</text>
</comment>
<evidence type="ECO:0000256" key="1">
    <source>
        <dbReference type="SAM" id="MobiDB-lite"/>
    </source>
</evidence>
<accession>A0AA38GPJ6</accession>
<proteinExistence type="predicted"/>
<dbReference type="Proteomes" id="UP000824469">
    <property type="component" value="Unassembled WGS sequence"/>
</dbReference>
<gene>
    <name evidence="2" type="ORF">KI387_006789</name>
</gene>
<sequence>GGGDALPLLCKLLRLKFTKPRALRVFWFVLAGQAFEPPGLGEKNNSKNRGFWVWVFVMDTMVCNPLSLRQYEYNTEVGSEPFRIDDLLDFSNDDIGAPIDEENTSEETSPSASLDGNYSPENENNQAANQEPTDELCVP</sequence>
<organism evidence="2 3">
    <name type="scientific">Taxus chinensis</name>
    <name type="common">Chinese yew</name>
    <name type="synonym">Taxus wallichiana var. chinensis</name>
    <dbReference type="NCBI Taxonomy" id="29808"/>
    <lineage>
        <taxon>Eukaryota</taxon>
        <taxon>Viridiplantae</taxon>
        <taxon>Streptophyta</taxon>
        <taxon>Embryophyta</taxon>
        <taxon>Tracheophyta</taxon>
        <taxon>Spermatophyta</taxon>
        <taxon>Pinopsida</taxon>
        <taxon>Pinidae</taxon>
        <taxon>Conifers II</taxon>
        <taxon>Cupressales</taxon>
        <taxon>Taxaceae</taxon>
        <taxon>Taxus</taxon>
    </lineage>
</organism>
<feature type="non-terminal residue" evidence="2">
    <location>
        <position position="1"/>
    </location>
</feature>
<feature type="compositionally biased region" description="Low complexity" evidence="1">
    <location>
        <begin position="121"/>
        <end position="131"/>
    </location>
</feature>
<protein>
    <submittedName>
        <fullName evidence="2">Uncharacterized protein</fullName>
    </submittedName>
</protein>
<reference evidence="2 3" key="1">
    <citation type="journal article" date="2021" name="Nat. Plants">
        <title>The Taxus genome provides insights into paclitaxel biosynthesis.</title>
        <authorList>
            <person name="Xiong X."/>
            <person name="Gou J."/>
            <person name="Liao Q."/>
            <person name="Li Y."/>
            <person name="Zhou Q."/>
            <person name="Bi G."/>
            <person name="Li C."/>
            <person name="Du R."/>
            <person name="Wang X."/>
            <person name="Sun T."/>
            <person name="Guo L."/>
            <person name="Liang H."/>
            <person name="Lu P."/>
            <person name="Wu Y."/>
            <person name="Zhang Z."/>
            <person name="Ro D.K."/>
            <person name="Shang Y."/>
            <person name="Huang S."/>
            <person name="Yan J."/>
        </authorList>
    </citation>
    <scope>NUCLEOTIDE SEQUENCE [LARGE SCALE GENOMIC DNA]</scope>
    <source>
        <strain evidence="2">Ta-2019</strain>
    </source>
</reference>
<feature type="region of interest" description="Disordered" evidence="1">
    <location>
        <begin position="93"/>
        <end position="139"/>
    </location>
</feature>